<evidence type="ECO:0000313" key="2">
    <source>
        <dbReference type="EMBL" id="DAE07084.1"/>
    </source>
</evidence>
<protein>
    <submittedName>
        <fullName evidence="2">Uncharacterized protein</fullName>
    </submittedName>
</protein>
<name>A0A8S5PLM4_9CAUD</name>
<dbReference type="EMBL" id="BK015445">
    <property type="protein sequence ID" value="DAE07084.1"/>
    <property type="molecule type" value="Genomic_DNA"/>
</dbReference>
<organism evidence="2">
    <name type="scientific">Siphoviridae sp. ctcUB23</name>
    <dbReference type="NCBI Taxonomy" id="2825573"/>
    <lineage>
        <taxon>Viruses</taxon>
        <taxon>Duplodnaviria</taxon>
        <taxon>Heunggongvirae</taxon>
        <taxon>Uroviricota</taxon>
        <taxon>Caudoviricetes</taxon>
    </lineage>
</organism>
<feature type="region of interest" description="Disordered" evidence="1">
    <location>
        <begin position="95"/>
        <end position="130"/>
    </location>
</feature>
<accession>A0A8S5PLM4</accession>
<sequence>MRRQDISTRCIDNHETIMAMNGKERATPALFINGRPVGDVQTMDFAGDDSEATSMADEFATMRQSVFKFSGAIVDLDLDLLKMFLGVRSLSRRRVRRRRSVPIKRDSSKRRKQRLTRLQRRRKRQVKRMS</sequence>
<reference evidence="2" key="1">
    <citation type="journal article" date="2021" name="Proc. Natl. Acad. Sci. U.S.A.">
        <title>A Catalog of Tens of Thousands of Viruses from Human Metagenomes Reveals Hidden Associations with Chronic Diseases.</title>
        <authorList>
            <person name="Tisza M.J."/>
            <person name="Buck C.B."/>
        </authorList>
    </citation>
    <scope>NUCLEOTIDE SEQUENCE</scope>
    <source>
        <strain evidence="2">CtcUB23</strain>
    </source>
</reference>
<evidence type="ECO:0000256" key="1">
    <source>
        <dbReference type="SAM" id="MobiDB-lite"/>
    </source>
</evidence>
<proteinExistence type="predicted"/>